<dbReference type="EMBL" id="SLUN01000009">
    <property type="protein sequence ID" value="TCL70823.1"/>
    <property type="molecule type" value="Genomic_DNA"/>
</dbReference>
<dbReference type="GO" id="GO:0006265">
    <property type="term" value="P:DNA topological change"/>
    <property type="evidence" value="ECO:0007669"/>
    <property type="project" value="InterPro"/>
</dbReference>
<dbReference type="Gene3D" id="6.10.10.80">
    <property type="entry name" value="Small, acid-soluble spore protein, alpha/beta type-like"/>
    <property type="match status" value="1"/>
</dbReference>
<gene>
    <name evidence="2" type="ORF">EDC14_1009141</name>
</gene>
<dbReference type="OrthoDB" id="1683773at2"/>
<evidence type="ECO:0000313" key="2">
    <source>
        <dbReference type="EMBL" id="TCL70823.1"/>
    </source>
</evidence>
<name>A0A4R1RVX2_HYDET</name>
<dbReference type="Proteomes" id="UP000295008">
    <property type="component" value="Unassembled WGS sequence"/>
</dbReference>
<feature type="compositionally biased region" description="Polar residues" evidence="1">
    <location>
        <begin position="95"/>
        <end position="112"/>
    </location>
</feature>
<dbReference type="GO" id="GO:0003690">
    <property type="term" value="F:double-stranded DNA binding"/>
    <property type="evidence" value="ECO:0007669"/>
    <property type="project" value="InterPro"/>
</dbReference>
<dbReference type="InterPro" id="IPR038300">
    <property type="entry name" value="SASP_sf_alpha/beta"/>
</dbReference>
<dbReference type="PANTHER" id="PTHR36107:SF1">
    <property type="entry name" value="SMALL, ACID-SOLUBLE SPORE PROTEIN A"/>
    <property type="match status" value="1"/>
</dbReference>
<comment type="caution">
    <text evidence="2">The sequence shown here is derived from an EMBL/GenBank/DDBJ whole genome shotgun (WGS) entry which is preliminary data.</text>
</comment>
<dbReference type="PANTHER" id="PTHR36107">
    <property type="entry name" value="SMALL, ACID-SOLUBLE SPORE PROTEIN A"/>
    <property type="match status" value="1"/>
</dbReference>
<dbReference type="InterPro" id="IPR001448">
    <property type="entry name" value="SASP_alpha/beta-type"/>
</dbReference>
<proteinExistence type="predicted"/>
<dbReference type="InterPro" id="IPR050847">
    <property type="entry name" value="SASP_DNA-binding"/>
</dbReference>
<keyword evidence="3" id="KW-1185">Reference proteome</keyword>
<accession>A0A4R1RVX2</accession>
<evidence type="ECO:0000313" key="3">
    <source>
        <dbReference type="Proteomes" id="UP000295008"/>
    </source>
</evidence>
<reference evidence="2 3" key="1">
    <citation type="submission" date="2019-03" db="EMBL/GenBank/DDBJ databases">
        <title>Genomic Encyclopedia of Type Strains, Phase IV (KMG-IV): sequencing the most valuable type-strain genomes for metagenomic binning, comparative biology and taxonomic classification.</title>
        <authorList>
            <person name="Goeker M."/>
        </authorList>
    </citation>
    <scope>NUCLEOTIDE SEQUENCE [LARGE SCALE GENOMIC DNA]</scope>
    <source>
        <strain evidence="2 3">LX-B</strain>
    </source>
</reference>
<sequence length="112" mass="12253">MGTGQKRNSLVVKEAANALHNMKYEISKELNIDTTPIVGDYWGYMTSRDCGAVGGHMVKRMIEAAERSIAEQAFSNVQSGFKAGLQAGGFQQQQDKVPSNPSLNLNSLDKIY</sequence>
<protein>
    <submittedName>
        <fullName evidence="2">Small acid-soluble spore protein alpha/beta type</fullName>
    </submittedName>
</protein>
<dbReference type="Pfam" id="PF00269">
    <property type="entry name" value="SASP"/>
    <property type="match status" value="1"/>
</dbReference>
<dbReference type="AlphaFoldDB" id="A0A4R1RVX2"/>
<feature type="region of interest" description="Disordered" evidence="1">
    <location>
        <begin position="88"/>
        <end position="112"/>
    </location>
</feature>
<organism evidence="2 3">
    <name type="scientific">Hydrogenispora ethanolica</name>
    <dbReference type="NCBI Taxonomy" id="1082276"/>
    <lineage>
        <taxon>Bacteria</taxon>
        <taxon>Bacillati</taxon>
        <taxon>Bacillota</taxon>
        <taxon>Hydrogenispora</taxon>
    </lineage>
</organism>
<evidence type="ECO:0000256" key="1">
    <source>
        <dbReference type="SAM" id="MobiDB-lite"/>
    </source>
</evidence>